<name>A0A4U1CJW9_9SPHI</name>
<evidence type="ECO:0000313" key="1">
    <source>
        <dbReference type="EMBL" id="TKC07910.1"/>
    </source>
</evidence>
<accession>A0A4U1CJW9</accession>
<proteinExistence type="predicted"/>
<evidence type="ECO:0000313" key="2">
    <source>
        <dbReference type="Proteomes" id="UP000309488"/>
    </source>
</evidence>
<reference evidence="1 2" key="1">
    <citation type="submission" date="2019-04" db="EMBL/GenBank/DDBJ databases">
        <title>Pedobacter sp. RP-3-22 sp. nov., isolated from Arctic soil.</title>
        <authorList>
            <person name="Dahal R.H."/>
            <person name="Kim D.-U."/>
        </authorList>
    </citation>
    <scope>NUCLEOTIDE SEQUENCE [LARGE SCALE GENOMIC DNA]</scope>
    <source>
        <strain evidence="1 2">RP-3-22</strain>
    </source>
</reference>
<dbReference type="Proteomes" id="UP000309488">
    <property type="component" value="Unassembled WGS sequence"/>
</dbReference>
<dbReference type="EMBL" id="SWBR01000003">
    <property type="protein sequence ID" value="TKC07910.1"/>
    <property type="molecule type" value="Genomic_DNA"/>
</dbReference>
<dbReference type="RefSeq" id="WP_136841348.1">
    <property type="nucleotide sequence ID" value="NZ_SWBR01000003.1"/>
</dbReference>
<comment type="caution">
    <text evidence="1">The sequence shown here is derived from an EMBL/GenBank/DDBJ whole genome shotgun (WGS) entry which is preliminary data.</text>
</comment>
<dbReference type="AlphaFoldDB" id="A0A4U1CJW9"/>
<organism evidence="1 2">
    <name type="scientific">Pedobacter polaris</name>
    <dbReference type="NCBI Taxonomy" id="2571273"/>
    <lineage>
        <taxon>Bacteria</taxon>
        <taxon>Pseudomonadati</taxon>
        <taxon>Bacteroidota</taxon>
        <taxon>Sphingobacteriia</taxon>
        <taxon>Sphingobacteriales</taxon>
        <taxon>Sphingobacteriaceae</taxon>
        <taxon>Pedobacter</taxon>
    </lineage>
</organism>
<gene>
    <name evidence="1" type="ORF">FA048_12140</name>
</gene>
<sequence>MNRLNFFNPKKPNSGELIKFIEELNNDKSNYLNALRLSKGSLREVPFEMLMQNSDDIADGVNKVEVIFERTFFGIFKSLHIKHNDKGETQMMFYEEIENHHMILELFSLLKNTLGGGVLADHKFSSFNDIKKVAELAKGRYKNAGDELLHLWDAGEFMVTLNYKLNPLRQLLLSFRLKKEKILDAVRRENGTLIQLLKHSPRLLDYENPLSEKPTFENEKIKFIDYEFELIESEFEIFNRLAVRLFSDEKEYNTSTHTLLTYYSTNAIDLSNVLILVDELELIYGADSYGQEKLEPHNVDDIRNNEFWSGKTWYMNHQHAPWDLEDEAQKFLYSIILSQDPEDLGLKLEISAYDNMEKYEIGLI</sequence>
<keyword evidence="2" id="KW-1185">Reference proteome</keyword>
<protein>
    <submittedName>
        <fullName evidence="1">Uncharacterized protein</fullName>
    </submittedName>
</protein>
<dbReference type="OrthoDB" id="762665at2"/>